<accession>A0A645GEE6</accession>
<sequence length="58" mass="6810">MAAWMCFIDAHDHLGELDNALETRARYHGSRVGVHYGEPFRQSFYLLETIHTAEELFR</sequence>
<comment type="caution">
    <text evidence="1">The sequence shown here is derived from an EMBL/GenBank/DDBJ whole genome shotgun (WGS) entry which is preliminary data.</text>
</comment>
<reference evidence="1" key="1">
    <citation type="submission" date="2019-08" db="EMBL/GenBank/DDBJ databases">
        <authorList>
            <person name="Kucharzyk K."/>
            <person name="Murdoch R.W."/>
            <person name="Higgins S."/>
            <person name="Loffler F."/>
        </authorList>
    </citation>
    <scope>NUCLEOTIDE SEQUENCE</scope>
</reference>
<name>A0A645GEE6_9ZZZZ</name>
<organism evidence="1">
    <name type="scientific">bioreactor metagenome</name>
    <dbReference type="NCBI Taxonomy" id="1076179"/>
    <lineage>
        <taxon>unclassified sequences</taxon>
        <taxon>metagenomes</taxon>
        <taxon>ecological metagenomes</taxon>
    </lineage>
</organism>
<dbReference type="AlphaFoldDB" id="A0A645GEE6"/>
<protein>
    <submittedName>
        <fullName evidence="1">Uncharacterized protein</fullName>
    </submittedName>
</protein>
<dbReference type="EMBL" id="VSSQ01073405">
    <property type="protein sequence ID" value="MPN24526.1"/>
    <property type="molecule type" value="Genomic_DNA"/>
</dbReference>
<proteinExistence type="predicted"/>
<evidence type="ECO:0000313" key="1">
    <source>
        <dbReference type="EMBL" id="MPN24526.1"/>
    </source>
</evidence>
<gene>
    <name evidence="1" type="ORF">SDC9_171925</name>
</gene>